<keyword evidence="2" id="KW-1185">Reference proteome</keyword>
<sequence length="142" mass="16448">MDLVANNARKKAQQLQPDLIQQHKSAAFLNNHGLNPFFTEQWNRHWYLKEWIMNARLFVGTMSKIHLPWRSFQKKNKFLAEALASVSKLEATYKKKKGLTCAFYCVQGPTNPKEAHKCCFVLSNPLRLLECDLQSAKLTLKL</sequence>
<proteinExistence type="predicted"/>
<name>X6PF42_RETFI</name>
<dbReference type="AlphaFoldDB" id="X6PF42"/>
<comment type="caution">
    <text evidence="1">The sequence shown here is derived from an EMBL/GenBank/DDBJ whole genome shotgun (WGS) entry which is preliminary data.</text>
</comment>
<protein>
    <submittedName>
        <fullName evidence="1">Uncharacterized protein</fullName>
    </submittedName>
</protein>
<accession>X6PF42</accession>
<reference evidence="1 2" key="1">
    <citation type="journal article" date="2013" name="Curr. Biol.">
        <title>The Genome of the Foraminiferan Reticulomyxa filosa.</title>
        <authorList>
            <person name="Glockner G."/>
            <person name="Hulsmann N."/>
            <person name="Schleicher M."/>
            <person name="Noegel A.A."/>
            <person name="Eichinger L."/>
            <person name="Gallinger C."/>
            <person name="Pawlowski J."/>
            <person name="Sierra R."/>
            <person name="Euteneuer U."/>
            <person name="Pillet L."/>
            <person name="Moustafa A."/>
            <person name="Platzer M."/>
            <person name="Groth M."/>
            <person name="Szafranski K."/>
            <person name="Schliwa M."/>
        </authorList>
    </citation>
    <scope>NUCLEOTIDE SEQUENCE [LARGE SCALE GENOMIC DNA]</scope>
</reference>
<dbReference type="Proteomes" id="UP000023152">
    <property type="component" value="Unassembled WGS sequence"/>
</dbReference>
<evidence type="ECO:0000313" key="1">
    <source>
        <dbReference type="EMBL" id="ETO36674.1"/>
    </source>
</evidence>
<gene>
    <name evidence="1" type="ORF">RFI_00388</name>
</gene>
<organism evidence="1 2">
    <name type="scientific">Reticulomyxa filosa</name>
    <dbReference type="NCBI Taxonomy" id="46433"/>
    <lineage>
        <taxon>Eukaryota</taxon>
        <taxon>Sar</taxon>
        <taxon>Rhizaria</taxon>
        <taxon>Retaria</taxon>
        <taxon>Foraminifera</taxon>
        <taxon>Monothalamids</taxon>
        <taxon>Reticulomyxidae</taxon>
        <taxon>Reticulomyxa</taxon>
    </lineage>
</organism>
<dbReference type="EMBL" id="ASPP01000404">
    <property type="protein sequence ID" value="ETO36674.1"/>
    <property type="molecule type" value="Genomic_DNA"/>
</dbReference>
<evidence type="ECO:0000313" key="2">
    <source>
        <dbReference type="Proteomes" id="UP000023152"/>
    </source>
</evidence>